<dbReference type="CDD" id="cd07177">
    <property type="entry name" value="terB_like"/>
    <property type="match status" value="1"/>
</dbReference>
<dbReference type="Proteomes" id="UP000664795">
    <property type="component" value="Unassembled WGS sequence"/>
</dbReference>
<proteinExistence type="predicted"/>
<feature type="domain" description="Co-chaperone DjlA N-terminal" evidence="1">
    <location>
        <begin position="18"/>
        <end position="117"/>
    </location>
</feature>
<organism evidence="2 3">
    <name type="scientific">Fibrella aquatilis</name>
    <dbReference type="NCBI Taxonomy" id="2817059"/>
    <lineage>
        <taxon>Bacteria</taxon>
        <taxon>Pseudomonadati</taxon>
        <taxon>Bacteroidota</taxon>
        <taxon>Cytophagia</taxon>
        <taxon>Cytophagales</taxon>
        <taxon>Spirosomataceae</taxon>
        <taxon>Fibrella</taxon>
    </lineage>
</organism>
<name>A0A939K1I0_9BACT</name>
<comment type="caution">
    <text evidence="2">The sequence shown here is derived from an EMBL/GenBank/DDBJ whole genome shotgun (WGS) entry which is preliminary data.</text>
</comment>
<evidence type="ECO:0000313" key="2">
    <source>
        <dbReference type="EMBL" id="MBO0932290.1"/>
    </source>
</evidence>
<accession>A0A939K1I0</accession>
<dbReference type="InterPro" id="IPR007791">
    <property type="entry name" value="DjlA_N"/>
</dbReference>
<reference evidence="2 3" key="1">
    <citation type="submission" date="2021-03" db="EMBL/GenBank/DDBJ databases">
        <title>Fibrella sp. HMF5036 genome sequencing and assembly.</title>
        <authorList>
            <person name="Kang H."/>
            <person name="Kim H."/>
            <person name="Bae S."/>
            <person name="Joh K."/>
        </authorList>
    </citation>
    <scope>NUCLEOTIDE SEQUENCE [LARGE SCALE GENOMIC DNA]</scope>
    <source>
        <strain evidence="2 3">HMF5036</strain>
    </source>
</reference>
<gene>
    <name evidence="2" type="ORF">J2I48_14855</name>
</gene>
<evidence type="ECO:0000259" key="1">
    <source>
        <dbReference type="Pfam" id="PF05099"/>
    </source>
</evidence>
<protein>
    <submittedName>
        <fullName evidence="2">TerB family tellurite resistance protein</fullName>
    </submittedName>
</protein>
<evidence type="ECO:0000313" key="3">
    <source>
        <dbReference type="Proteomes" id="UP000664795"/>
    </source>
</evidence>
<dbReference type="Gene3D" id="1.10.3680.10">
    <property type="entry name" value="TerB-like"/>
    <property type="match status" value="1"/>
</dbReference>
<dbReference type="AlphaFoldDB" id="A0A939K1I0"/>
<dbReference type="SUPFAM" id="SSF158682">
    <property type="entry name" value="TerB-like"/>
    <property type="match status" value="1"/>
</dbReference>
<dbReference type="Pfam" id="PF05099">
    <property type="entry name" value="TerB"/>
    <property type="match status" value="1"/>
</dbReference>
<dbReference type="EMBL" id="JAFMYU010000011">
    <property type="protein sequence ID" value="MBO0932290.1"/>
    <property type="molecule type" value="Genomic_DNA"/>
</dbReference>
<dbReference type="RefSeq" id="WP_207336256.1">
    <property type="nucleotide sequence ID" value="NZ_JAFMYU010000011.1"/>
</dbReference>
<keyword evidence="3" id="KW-1185">Reference proteome</keyword>
<sequence>MTMPPSPDLYMGLGSIVYALTKLDGRLQLEEQQTVKELLADVPHGDVALYTFFLRENTNETVDEAYAFGMRRLTDKRAEFDEATKKHFVNILIRVADAHDDISRKEQLFIRQFRRAIRRL</sequence>
<dbReference type="InterPro" id="IPR029024">
    <property type="entry name" value="TerB-like"/>
</dbReference>